<evidence type="ECO:0000313" key="8">
    <source>
        <dbReference type="RefSeq" id="XP_013787405.1"/>
    </source>
</evidence>
<dbReference type="Proteomes" id="UP000694941">
    <property type="component" value="Unplaced"/>
</dbReference>
<dbReference type="SMART" id="SM00360">
    <property type="entry name" value="RRM"/>
    <property type="match status" value="1"/>
</dbReference>
<dbReference type="InterPro" id="IPR036875">
    <property type="entry name" value="Znf_CCHC_sf"/>
</dbReference>
<keyword evidence="2" id="KW-0862">Zinc</keyword>
<evidence type="ECO:0000256" key="2">
    <source>
        <dbReference type="PROSITE-ProRule" id="PRU00047"/>
    </source>
</evidence>
<dbReference type="RefSeq" id="XP_013787405.1">
    <property type="nucleotide sequence ID" value="XM_013931951.2"/>
</dbReference>
<dbReference type="SMART" id="SM00343">
    <property type="entry name" value="ZnF_C2HC"/>
    <property type="match status" value="1"/>
</dbReference>
<proteinExistence type="predicted"/>
<dbReference type="InterPro" id="IPR050907">
    <property type="entry name" value="SRSF"/>
</dbReference>
<dbReference type="PANTHER" id="PTHR23147">
    <property type="entry name" value="SERINE/ARGININE RICH SPLICING FACTOR"/>
    <property type="match status" value="1"/>
</dbReference>
<dbReference type="Pfam" id="PF00076">
    <property type="entry name" value="RRM_1"/>
    <property type="match status" value="1"/>
</dbReference>
<evidence type="ECO:0000313" key="7">
    <source>
        <dbReference type="Proteomes" id="UP000694941"/>
    </source>
</evidence>
<feature type="compositionally biased region" description="Basic and acidic residues" evidence="4">
    <location>
        <begin position="191"/>
        <end position="214"/>
    </location>
</feature>
<evidence type="ECO:0000259" key="5">
    <source>
        <dbReference type="PROSITE" id="PS50102"/>
    </source>
</evidence>
<organism evidence="7 8">
    <name type="scientific">Limulus polyphemus</name>
    <name type="common">Atlantic horseshoe crab</name>
    <dbReference type="NCBI Taxonomy" id="6850"/>
    <lineage>
        <taxon>Eukaryota</taxon>
        <taxon>Metazoa</taxon>
        <taxon>Ecdysozoa</taxon>
        <taxon>Arthropoda</taxon>
        <taxon>Chelicerata</taxon>
        <taxon>Merostomata</taxon>
        <taxon>Xiphosura</taxon>
        <taxon>Limulidae</taxon>
        <taxon>Limulus</taxon>
    </lineage>
</organism>
<dbReference type="SUPFAM" id="SSF57756">
    <property type="entry name" value="Retrovirus zinc finger-like domains"/>
    <property type="match status" value="1"/>
</dbReference>
<dbReference type="SUPFAM" id="SSF54928">
    <property type="entry name" value="RNA-binding domain, RBD"/>
    <property type="match status" value="1"/>
</dbReference>
<evidence type="ECO:0000256" key="3">
    <source>
        <dbReference type="PROSITE-ProRule" id="PRU00176"/>
    </source>
</evidence>
<keyword evidence="2" id="KW-0479">Metal-binding</keyword>
<sequence>MSGRYRDSAPLDCKVYVGELGNNGSKHELEEAFGYYGPLRSVWVARNPPGFAFVEFEDPRDARDATRALDGKSLCGRRVRVEMSSGKSRHSQYRGPLSRSFNPEDRCYDCGERGHYARDCRKVSRRYRSRSRSRRTRSRSHSRGRSVSRSRSRSRSRSPVAKPSRSRSGSRKRSVSRSRSGSRNRSSRSKIIKDSAERSPSKSPVNEKNDSCDN</sequence>
<evidence type="ECO:0000259" key="6">
    <source>
        <dbReference type="PROSITE" id="PS50158"/>
    </source>
</evidence>
<dbReference type="PROSITE" id="PS50158">
    <property type="entry name" value="ZF_CCHC"/>
    <property type="match status" value="1"/>
</dbReference>
<feature type="domain" description="RRM" evidence="5">
    <location>
        <begin position="13"/>
        <end position="86"/>
    </location>
</feature>
<keyword evidence="1 3" id="KW-0694">RNA-binding</keyword>
<dbReference type="Gene3D" id="3.30.70.330">
    <property type="match status" value="1"/>
</dbReference>
<dbReference type="PROSITE" id="PS50102">
    <property type="entry name" value="RRM"/>
    <property type="match status" value="1"/>
</dbReference>
<dbReference type="Pfam" id="PF00098">
    <property type="entry name" value="zf-CCHC"/>
    <property type="match status" value="1"/>
</dbReference>
<dbReference type="InterPro" id="IPR000504">
    <property type="entry name" value="RRM_dom"/>
</dbReference>
<dbReference type="Gene3D" id="4.10.60.10">
    <property type="entry name" value="Zinc finger, CCHC-type"/>
    <property type="match status" value="1"/>
</dbReference>
<dbReference type="CDD" id="cd12373">
    <property type="entry name" value="RRM_SRSF3_like"/>
    <property type="match status" value="1"/>
</dbReference>
<dbReference type="GeneID" id="106471351"/>
<feature type="compositionally biased region" description="Basic residues" evidence="4">
    <location>
        <begin position="164"/>
        <end position="190"/>
    </location>
</feature>
<dbReference type="InterPro" id="IPR001878">
    <property type="entry name" value="Znf_CCHC"/>
</dbReference>
<evidence type="ECO:0000256" key="4">
    <source>
        <dbReference type="SAM" id="MobiDB-lite"/>
    </source>
</evidence>
<keyword evidence="2" id="KW-0863">Zinc-finger</keyword>
<gene>
    <name evidence="8" type="primary">LOC106471351</name>
</gene>
<keyword evidence="7" id="KW-1185">Reference proteome</keyword>
<feature type="compositionally biased region" description="Basic residues" evidence="4">
    <location>
        <begin position="123"/>
        <end position="156"/>
    </location>
</feature>
<dbReference type="InterPro" id="IPR012677">
    <property type="entry name" value="Nucleotide-bd_a/b_plait_sf"/>
</dbReference>
<accession>A0ABM1BRS5</accession>
<reference evidence="8" key="1">
    <citation type="submission" date="2025-08" db="UniProtKB">
        <authorList>
            <consortium name="RefSeq"/>
        </authorList>
    </citation>
    <scope>IDENTIFICATION</scope>
    <source>
        <tissue evidence="8">Muscle</tissue>
    </source>
</reference>
<name>A0ABM1BRS5_LIMPO</name>
<feature type="domain" description="CCHC-type" evidence="6">
    <location>
        <begin position="106"/>
        <end position="122"/>
    </location>
</feature>
<protein>
    <submittedName>
        <fullName evidence="8">Serine/arginine-rich splicing factor 3-like</fullName>
    </submittedName>
</protein>
<dbReference type="InterPro" id="IPR035979">
    <property type="entry name" value="RBD_domain_sf"/>
</dbReference>
<evidence type="ECO:0000256" key="1">
    <source>
        <dbReference type="ARBA" id="ARBA00022884"/>
    </source>
</evidence>
<feature type="region of interest" description="Disordered" evidence="4">
    <location>
        <begin position="123"/>
        <end position="214"/>
    </location>
</feature>